<dbReference type="InterPro" id="IPR036008">
    <property type="entry name" value="Aconitase_4Fe-4S_dom"/>
</dbReference>
<keyword evidence="14" id="KW-0100">Branched-chain amino acid biosynthesis</keyword>
<keyword evidence="9" id="KW-0028">Amino-acid biosynthesis</keyword>
<sequence>MVQIARQSGKTAMFQEIKNVRSERIHYLLKRTNRLNGSETEFNQALADWGTLYSDPDACFDIEHRFSATEVAPYVTGDISPDQAIAVSALIPAPDKTATSEVSTKGDAISQALRYMGLSSGRSLLGLLIDRVFIGSCTNGRIEDLRIAAAIVKDKRIAASVRGMVVPGSGAVRRQAEEEGLAQIFIDAGFE</sequence>
<feature type="domain" description="Aconitase/3-isopropylmalate dehydratase large subunit alpha/beta/alpha" evidence="15">
    <location>
        <begin position="22"/>
        <end position="191"/>
    </location>
</feature>
<dbReference type="EMBL" id="JACHHQ010000003">
    <property type="protein sequence ID" value="MBB5199895.1"/>
    <property type="molecule type" value="Genomic_DNA"/>
</dbReference>
<dbReference type="AlphaFoldDB" id="A0A840RQ70"/>
<dbReference type="GO" id="GO:0051539">
    <property type="term" value="F:4 iron, 4 sulfur cluster binding"/>
    <property type="evidence" value="ECO:0007669"/>
    <property type="project" value="UniProtKB-KW"/>
</dbReference>
<evidence type="ECO:0000256" key="7">
    <source>
        <dbReference type="ARBA" id="ARBA00022430"/>
    </source>
</evidence>
<evidence type="ECO:0000259" key="15">
    <source>
        <dbReference type="Pfam" id="PF00330"/>
    </source>
</evidence>
<evidence type="ECO:0000256" key="1">
    <source>
        <dbReference type="ARBA" id="ARBA00000491"/>
    </source>
</evidence>
<evidence type="ECO:0000256" key="3">
    <source>
        <dbReference type="ARBA" id="ARBA00002695"/>
    </source>
</evidence>
<name>A0A840RQ70_9BURK</name>
<protein>
    <recommendedName>
        <fullName evidence="6">3-isopropylmalate dehydratase</fullName>
        <ecNumber evidence="6">4.2.1.33</ecNumber>
    </recommendedName>
</protein>
<evidence type="ECO:0000313" key="16">
    <source>
        <dbReference type="EMBL" id="MBB5199895.1"/>
    </source>
</evidence>
<dbReference type="PROSITE" id="PS00450">
    <property type="entry name" value="ACONITASE_1"/>
    <property type="match status" value="1"/>
</dbReference>
<dbReference type="SUPFAM" id="SSF53732">
    <property type="entry name" value="Aconitase iron-sulfur domain"/>
    <property type="match status" value="1"/>
</dbReference>
<evidence type="ECO:0000256" key="2">
    <source>
        <dbReference type="ARBA" id="ARBA00001966"/>
    </source>
</evidence>
<gene>
    <name evidence="16" type="ORF">HNR39_001727</name>
</gene>
<keyword evidence="13" id="KW-0456">Lyase</keyword>
<dbReference type="GO" id="GO:0046872">
    <property type="term" value="F:metal ion binding"/>
    <property type="evidence" value="ECO:0007669"/>
    <property type="project" value="UniProtKB-KW"/>
</dbReference>
<evidence type="ECO:0000256" key="14">
    <source>
        <dbReference type="ARBA" id="ARBA00023304"/>
    </source>
</evidence>
<comment type="catalytic activity">
    <reaction evidence="1">
        <text>(2R,3S)-3-isopropylmalate = (2S)-2-isopropylmalate</text>
        <dbReference type="Rhea" id="RHEA:32287"/>
        <dbReference type="ChEBI" id="CHEBI:1178"/>
        <dbReference type="ChEBI" id="CHEBI:35121"/>
        <dbReference type="EC" id="4.2.1.33"/>
    </reaction>
</comment>
<evidence type="ECO:0000313" key="17">
    <source>
        <dbReference type="Proteomes" id="UP000571084"/>
    </source>
</evidence>
<evidence type="ECO:0000256" key="4">
    <source>
        <dbReference type="ARBA" id="ARBA00004729"/>
    </source>
</evidence>
<keyword evidence="17" id="KW-1185">Reference proteome</keyword>
<comment type="pathway">
    <text evidence="4">Amino-acid biosynthesis; L-leucine biosynthesis; L-leucine from 3-methyl-2-oxobutanoate: step 2/4.</text>
</comment>
<evidence type="ECO:0000256" key="8">
    <source>
        <dbReference type="ARBA" id="ARBA00022485"/>
    </source>
</evidence>
<comment type="caution">
    <text evidence="16">The sequence shown here is derived from an EMBL/GenBank/DDBJ whole genome shotgun (WGS) entry which is preliminary data.</text>
</comment>
<dbReference type="PRINTS" id="PR00415">
    <property type="entry name" value="ACONITASE"/>
</dbReference>
<dbReference type="InterPro" id="IPR050067">
    <property type="entry name" value="IPM_dehydratase_rel_enz"/>
</dbReference>
<dbReference type="Pfam" id="PF00330">
    <property type="entry name" value="Aconitase"/>
    <property type="match status" value="1"/>
</dbReference>
<evidence type="ECO:0000256" key="10">
    <source>
        <dbReference type="ARBA" id="ARBA00022723"/>
    </source>
</evidence>
<dbReference type="InterPro" id="IPR018136">
    <property type="entry name" value="Aconitase_4Fe-4S_BS"/>
</dbReference>
<keyword evidence="10" id="KW-0479">Metal-binding</keyword>
<dbReference type="Proteomes" id="UP000571084">
    <property type="component" value="Unassembled WGS sequence"/>
</dbReference>
<evidence type="ECO:0000256" key="6">
    <source>
        <dbReference type="ARBA" id="ARBA00011998"/>
    </source>
</evidence>
<dbReference type="Gene3D" id="3.30.499.10">
    <property type="entry name" value="Aconitase, domain 3"/>
    <property type="match status" value="1"/>
</dbReference>
<dbReference type="PANTHER" id="PTHR43822:SF9">
    <property type="entry name" value="3-ISOPROPYLMALATE DEHYDRATASE"/>
    <property type="match status" value="1"/>
</dbReference>
<evidence type="ECO:0000256" key="11">
    <source>
        <dbReference type="ARBA" id="ARBA00023004"/>
    </source>
</evidence>
<evidence type="ECO:0000256" key="5">
    <source>
        <dbReference type="ARBA" id="ARBA00011271"/>
    </source>
</evidence>
<dbReference type="GO" id="GO:0009098">
    <property type="term" value="P:L-leucine biosynthetic process"/>
    <property type="evidence" value="ECO:0007669"/>
    <property type="project" value="UniProtKB-KW"/>
</dbReference>
<dbReference type="GO" id="GO:0003861">
    <property type="term" value="F:3-isopropylmalate dehydratase activity"/>
    <property type="evidence" value="ECO:0007669"/>
    <property type="project" value="UniProtKB-EC"/>
</dbReference>
<keyword evidence="12" id="KW-0411">Iron-sulfur</keyword>
<keyword evidence="11" id="KW-0408">Iron</keyword>
<dbReference type="InterPro" id="IPR015931">
    <property type="entry name" value="Acnase/IPM_dHydase_lsu_aba_1/3"/>
</dbReference>
<keyword evidence="8" id="KW-0004">4Fe-4S</keyword>
<reference evidence="16 17" key="1">
    <citation type="submission" date="2020-08" db="EMBL/GenBank/DDBJ databases">
        <title>Genomic Encyclopedia of Type Strains, Phase IV (KMG-IV): sequencing the most valuable type-strain genomes for metagenomic binning, comparative biology and taxonomic classification.</title>
        <authorList>
            <person name="Goeker M."/>
        </authorList>
    </citation>
    <scope>NUCLEOTIDE SEQUENCE [LARGE SCALE GENOMIC DNA]</scope>
    <source>
        <strain evidence="16 17">DSM 23240</strain>
    </source>
</reference>
<organism evidence="16 17">
    <name type="scientific">Glaciimonas immobilis</name>
    <dbReference type="NCBI Taxonomy" id="728004"/>
    <lineage>
        <taxon>Bacteria</taxon>
        <taxon>Pseudomonadati</taxon>
        <taxon>Pseudomonadota</taxon>
        <taxon>Betaproteobacteria</taxon>
        <taxon>Burkholderiales</taxon>
        <taxon>Oxalobacteraceae</taxon>
        <taxon>Glaciimonas</taxon>
    </lineage>
</organism>
<keyword evidence="7" id="KW-0432">Leucine biosynthesis</keyword>
<evidence type="ECO:0000256" key="9">
    <source>
        <dbReference type="ARBA" id="ARBA00022605"/>
    </source>
</evidence>
<evidence type="ECO:0000256" key="12">
    <source>
        <dbReference type="ARBA" id="ARBA00023014"/>
    </source>
</evidence>
<evidence type="ECO:0000256" key="13">
    <source>
        <dbReference type="ARBA" id="ARBA00023239"/>
    </source>
</evidence>
<dbReference type="PANTHER" id="PTHR43822">
    <property type="entry name" value="HOMOACONITASE, MITOCHONDRIAL-RELATED"/>
    <property type="match status" value="1"/>
</dbReference>
<comment type="subunit">
    <text evidence="5">Heterodimer of LeuC and LeuD.</text>
</comment>
<accession>A0A840RQ70</accession>
<comment type="function">
    <text evidence="3">Catalyzes the isomerization between 2-isopropylmalate and 3-isopropylmalate, via the formation of 2-isopropylmaleate.</text>
</comment>
<comment type="cofactor">
    <cofactor evidence="2">
        <name>[4Fe-4S] cluster</name>
        <dbReference type="ChEBI" id="CHEBI:49883"/>
    </cofactor>
</comment>
<dbReference type="InterPro" id="IPR001030">
    <property type="entry name" value="Acoase/IPM_deHydtase_lsu_aba"/>
</dbReference>
<proteinExistence type="predicted"/>
<dbReference type="EC" id="4.2.1.33" evidence="6"/>